<protein>
    <submittedName>
        <fullName evidence="1">Uncharacterized protein</fullName>
    </submittedName>
</protein>
<comment type="caution">
    <text evidence="1">The sequence shown here is derived from an EMBL/GenBank/DDBJ whole genome shotgun (WGS) entry which is preliminary data.</text>
</comment>
<name>A0A0G0FEQ3_9BACT</name>
<organism evidence="1 2">
    <name type="scientific">Candidatus Roizmanbacteria bacterium GW2011_GWA2_35_8</name>
    <dbReference type="NCBI Taxonomy" id="1618479"/>
    <lineage>
        <taxon>Bacteria</taxon>
        <taxon>Candidatus Roizmaniibacteriota</taxon>
    </lineage>
</organism>
<dbReference type="Proteomes" id="UP000034536">
    <property type="component" value="Unassembled WGS sequence"/>
</dbReference>
<evidence type="ECO:0000313" key="2">
    <source>
        <dbReference type="Proteomes" id="UP000034536"/>
    </source>
</evidence>
<accession>A0A0G0FEQ3</accession>
<reference evidence="1 2" key="1">
    <citation type="journal article" date="2015" name="Nature">
        <title>rRNA introns, odd ribosomes, and small enigmatic genomes across a large radiation of phyla.</title>
        <authorList>
            <person name="Brown C.T."/>
            <person name="Hug L.A."/>
            <person name="Thomas B.C."/>
            <person name="Sharon I."/>
            <person name="Castelle C.J."/>
            <person name="Singh A."/>
            <person name="Wilkins M.J."/>
            <person name="Williams K.H."/>
            <person name="Banfield J.F."/>
        </authorList>
    </citation>
    <scope>NUCLEOTIDE SEQUENCE [LARGE SCALE GENOMIC DNA]</scope>
</reference>
<sequence length="312" mass="33209">MRNIIIKFFSLILFFVIVLLINRNEAFALQPGECTACNDAVAEAAGCDGGEVMPLYSDPCNNSQSRCCLAGGPPPTDSGGNGGENSGVQTGLNVKCNCNNKTYNSCGNYYGLINIKYRGPCTPTLTGPDTCNAKGGNNYYQYQSCAAAPTATPVPGGGAPTATPVPPARPSLCSSATISKASLAPGDSLTITSTANTSDIKKFSYYFYNPDNLVDLNDPRTSKPIYFVANTHYSKHVDTSPPINSPFSRSVTLSYNEDLNRPDLNWGGKNPERISVSAYFVNSAGGFSAADGNCVKLFYISMYRRLSCKSSS</sequence>
<evidence type="ECO:0000313" key="1">
    <source>
        <dbReference type="EMBL" id="KKP85835.1"/>
    </source>
</evidence>
<gene>
    <name evidence="1" type="ORF">UR89_C0040G0005</name>
</gene>
<proteinExistence type="predicted"/>
<dbReference type="EMBL" id="LBQX01000040">
    <property type="protein sequence ID" value="KKP85835.1"/>
    <property type="molecule type" value="Genomic_DNA"/>
</dbReference>
<dbReference type="AlphaFoldDB" id="A0A0G0FEQ3"/>